<dbReference type="AlphaFoldDB" id="A0A7C4BCV4"/>
<dbReference type="SUPFAM" id="SSF161098">
    <property type="entry name" value="MetI-like"/>
    <property type="match status" value="1"/>
</dbReference>
<dbReference type="InterPro" id="IPR035906">
    <property type="entry name" value="MetI-like_sf"/>
</dbReference>
<proteinExistence type="inferred from homology"/>
<dbReference type="Gene3D" id="1.10.3720.10">
    <property type="entry name" value="MetI-like"/>
    <property type="match status" value="1"/>
</dbReference>
<dbReference type="InterPro" id="IPR049783">
    <property type="entry name" value="ABC_perm_TupB-like"/>
</dbReference>
<evidence type="ECO:0000256" key="1">
    <source>
        <dbReference type="ARBA" id="ARBA00004141"/>
    </source>
</evidence>
<feature type="transmembrane region" description="Helical" evidence="5">
    <location>
        <begin position="186"/>
        <end position="209"/>
    </location>
</feature>
<dbReference type="Pfam" id="PF00528">
    <property type="entry name" value="BPD_transp_1"/>
    <property type="match status" value="1"/>
</dbReference>
<gene>
    <name evidence="7" type="ORF">ENV14_07605</name>
</gene>
<reference evidence="7" key="1">
    <citation type="journal article" date="2020" name="mSystems">
        <title>Genome- and Community-Level Interaction Insights into Carbon Utilization and Element Cycling Functions of Hydrothermarchaeota in Hydrothermal Sediment.</title>
        <authorList>
            <person name="Zhou Z."/>
            <person name="Liu Y."/>
            <person name="Xu W."/>
            <person name="Pan J."/>
            <person name="Luo Z.H."/>
            <person name="Li M."/>
        </authorList>
    </citation>
    <scope>NUCLEOTIDE SEQUENCE [LARGE SCALE GENOMIC DNA]</scope>
    <source>
        <strain evidence="7">SpSt-732</strain>
    </source>
</reference>
<keyword evidence="3 5" id="KW-1133">Transmembrane helix</keyword>
<feature type="transmembrane region" description="Helical" evidence="5">
    <location>
        <begin position="126"/>
        <end position="146"/>
    </location>
</feature>
<sequence>MTEPILSITIRSLYISALASFGAFIVATLISLHISRSKKYIDMLSPIFEALVGVPTTVIGLFVYVLLCPSGPLSFLKLLYTPYAIMFGEFLVALPIAVTYMVRHFYSARESVRELVLSLGSSDEKIITMLVLRELAPVLISSYLVAFSRAIGELGVALIVGGGIEGYTNVLTTAIALQTSMGNYEYAIWIGLVLISITMIIVLIVKLLGEYVIWK</sequence>
<protein>
    <submittedName>
        <fullName evidence="7">ABC transporter permease subunit</fullName>
    </submittedName>
</protein>
<evidence type="ECO:0000256" key="3">
    <source>
        <dbReference type="ARBA" id="ARBA00022989"/>
    </source>
</evidence>
<evidence type="ECO:0000256" key="5">
    <source>
        <dbReference type="RuleBase" id="RU363032"/>
    </source>
</evidence>
<evidence type="ECO:0000259" key="6">
    <source>
        <dbReference type="PROSITE" id="PS50928"/>
    </source>
</evidence>
<comment type="subcellular location">
    <subcellularLocation>
        <location evidence="5">Cell membrane</location>
        <topology evidence="5">Multi-pass membrane protein</topology>
    </subcellularLocation>
    <subcellularLocation>
        <location evidence="1">Membrane</location>
        <topology evidence="1">Multi-pass membrane protein</topology>
    </subcellularLocation>
</comment>
<feature type="domain" description="ABC transmembrane type-1" evidence="6">
    <location>
        <begin position="9"/>
        <end position="205"/>
    </location>
</feature>
<keyword evidence="4 5" id="KW-0472">Membrane</keyword>
<feature type="transmembrane region" description="Helical" evidence="5">
    <location>
        <begin position="12"/>
        <end position="35"/>
    </location>
</feature>
<keyword evidence="2 5" id="KW-0812">Transmembrane</keyword>
<dbReference type="CDD" id="cd06261">
    <property type="entry name" value="TM_PBP2"/>
    <property type="match status" value="1"/>
</dbReference>
<dbReference type="PANTHER" id="PTHR43632">
    <property type="entry name" value="PERMEASE COMPONENT OF TUNGSTATE ABC TRANSPORTER"/>
    <property type="match status" value="1"/>
</dbReference>
<dbReference type="EMBL" id="DTFF01000064">
    <property type="protein sequence ID" value="HGI88231.1"/>
    <property type="molecule type" value="Genomic_DNA"/>
</dbReference>
<evidence type="ECO:0000313" key="7">
    <source>
        <dbReference type="EMBL" id="HGI88231.1"/>
    </source>
</evidence>
<dbReference type="NCBIfam" id="NF038017">
    <property type="entry name" value="ABC_perm1"/>
    <property type="match status" value="1"/>
</dbReference>
<comment type="similarity">
    <text evidence="5">Belongs to the binding-protein-dependent transport system permease family.</text>
</comment>
<comment type="caution">
    <text evidence="7">The sequence shown here is derived from an EMBL/GenBank/DDBJ whole genome shotgun (WGS) entry which is preliminary data.</text>
</comment>
<feature type="transmembrane region" description="Helical" evidence="5">
    <location>
        <begin position="47"/>
        <end position="67"/>
    </location>
</feature>
<keyword evidence="5" id="KW-0813">Transport</keyword>
<name>A0A7C4BCV4_9CREN</name>
<dbReference type="PROSITE" id="PS50928">
    <property type="entry name" value="ABC_TM1"/>
    <property type="match status" value="1"/>
</dbReference>
<evidence type="ECO:0000256" key="4">
    <source>
        <dbReference type="ARBA" id="ARBA00023136"/>
    </source>
</evidence>
<evidence type="ECO:0000256" key="2">
    <source>
        <dbReference type="ARBA" id="ARBA00022692"/>
    </source>
</evidence>
<dbReference type="PANTHER" id="PTHR43632:SF1">
    <property type="entry name" value="PERMEASE COMPONENT OF TUNGSTATE ABC TRANSPORTER"/>
    <property type="match status" value="1"/>
</dbReference>
<accession>A0A7C4BCV4</accession>
<feature type="transmembrane region" description="Helical" evidence="5">
    <location>
        <begin position="79"/>
        <end position="106"/>
    </location>
</feature>
<organism evidence="7">
    <name type="scientific">Ignisphaera aggregans</name>
    <dbReference type="NCBI Taxonomy" id="334771"/>
    <lineage>
        <taxon>Archaea</taxon>
        <taxon>Thermoproteota</taxon>
        <taxon>Thermoprotei</taxon>
        <taxon>Desulfurococcales</taxon>
        <taxon>Desulfurococcaceae</taxon>
        <taxon>Ignisphaera</taxon>
    </lineage>
</organism>
<dbReference type="GO" id="GO:0005886">
    <property type="term" value="C:plasma membrane"/>
    <property type="evidence" value="ECO:0007669"/>
    <property type="project" value="UniProtKB-SubCell"/>
</dbReference>
<dbReference type="InterPro" id="IPR000515">
    <property type="entry name" value="MetI-like"/>
</dbReference>
<dbReference type="GO" id="GO:0055085">
    <property type="term" value="P:transmembrane transport"/>
    <property type="evidence" value="ECO:0007669"/>
    <property type="project" value="InterPro"/>
</dbReference>